<reference evidence="2 3" key="1">
    <citation type="journal article" date="2016" name="Nat. Commun.">
        <title>Thousands of microbial genomes shed light on interconnected biogeochemical processes in an aquifer system.</title>
        <authorList>
            <person name="Anantharaman K."/>
            <person name="Brown C.T."/>
            <person name="Hug L.A."/>
            <person name="Sharon I."/>
            <person name="Castelle C.J."/>
            <person name="Probst A.J."/>
            <person name="Thomas B.C."/>
            <person name="Singh A."/>
            <person name="Wilkins M.J."/>
            <person name="Karaoz U."/>
            <person name="Brodie E.L."/>
            <person name="Williams K.H."/>
            <person name="Hubbard S.S."/>
            <person name="Banfield J.F."/>
        </authorList>
    </citation>
    <scope>NUCLEOTIDE SEQUENCE [LARGE SCALE GENOMIC DNA]</scope>
</reference>
<dbReference type="PANTHER" id="PTHR22916">
    <property type="entry name" value="GLYCOSYLTRANSFERASE"/>
    <property type="match status" value="1"/>
</dbReference>
<dbReference type="PANTHER" id="PTHR22916:SF64">
    <property type="entry name" value="TRANSFERASE, PUTATIVE-RELATED"/>
    <property type="match status" value="1"/>
</dbReference>
<evidence type="ECO:0000313" key="2">
    <source>
        <dbReference type="EMBL" id="OGG12022.1"/>
    </source>
</evidence>
<dbReference type="EMBL" id="MFIZ01000005">
    <property type="protein sequence ID" value="OGG12022.1"/>
    <property type="molecule type" value="Genomic_DNA"/>
</dbReference>
<dbReference type="Gene3D" id="3.90.550.10">
    <property type="entry name" value="Spore Coat Polysaccharide Biosynthesis Protein SpsA, Chain A"/>
    <property type="match status" value="1"/>
</dbReference>
<evidence type="ECO:0000313" key="3">
    <source>
        <dbReference type="Proteomes" id="UP000177268"/>
    </source>
</evidence>
<dbReference type="Pfam" id="PF00535">
    <property type="entry name" value="Glycos_transf_2"/>
    <property type="match status" value="1"/>
</dbReference>
<accession>A0A1F5ZIS3</accession>
<feature type="domain" description="Glycosyltransferase 2-like" evidence="1">
    <location>
        <begin position="7"/>
        <end position="127"/>
    </location>
</feature>
<dbReference type="AlphaFoldDB" id="A0A1F5ZIS3"/>
<gene>
    <name evidence="2" type="ORF">A2Z00_03235</name>
</gene>
<dbReference type="InterPro" id="IPR001173">
    <property type="entry name" value="Glyco_trans_2-like"/>
</dbReference>
<proteinExistence type="predicted"/>
<evidence type="ECO:0000259" key="1">
    <source>
        <dbReference type="Pfam" id="PF00535"/>
    </source>
</evidence>
<dbReference type="InterPro" id="IPR029044">
    <property type="entry name" value="Nucleotide-diphossugar_trans"/>
</dbReference>
<comment type="caution">
    <text evidence="2">The sequence shown here is derived from an EMBL/GenBank/DDBJ whole genome shotgun (WGS) entry which is preliminary data.</text>
</comment>
<dbReference type="STRING" id="1798370.A2Z00_03235"/>
<dbReference type="SUPFAM" id="SSF53448">
    <property type="entry name" value="Nucleotide-diphospho-sugar transferases"/>
    <property type="match status" value="1"/>
</dbReference>
<sequence length="278" mass="31666">MEKLRFSVIIPTLNEEKFLPHLLTSLTVQTVGDFEVIVVDGTSSDRTIAVASTFKKQLPHLTVIRSDKPGVSRQRNVGAKTAKASWLVFVDADSVLLPNFFERISWYIDKKHPKFFTTWFRTDRDDSGDAIAGFIGNIALESMVLIDRPWAPGPLTVVRRDVFAMVGGYDENTSFGEDHDLSMMIYERGVPFQIFREILYIYSLRRFRKEGTLKVLERNLKSAFSVIMTKRGPKHMPGFIPGGILCKHDGEKKQKKKLQLGLSAFEKSVKKFIQEFVT</sequence>
<organism evidence="2 3">
    <name type="scientific">Candidatus Gottesmanbacteria bacterium RBG_13_45_10</name>
    <dbReference type="NCBI Taxonomy" id="1798370"/>
    <lineage>
        <taxon>Bacteria</taxon>
        <taxon>Candidatus Gottesmaniibacteriota</taxon>
    </lineage>
</organism>
<protein>
    <recommendedName>
        <fullName evidence="1">Glycosyltransferase 2-like domain-containing protein</fullName>
    </recommendedName>
</protein>
<dbReference type="Proteomes" id="UP000177268">
    <property type="component" value="Unassembled WGS sequence"/>
</dbReference>
<name>A0A1F5ZIS3_9BACT</name>